<dbReference type="GO" id="GO:0016787">
    <property type="term" value="F:hydrolase activity"/>
    <property type="evidence" value="ECO:0007669"/>
    <property type="project" value="UniProtKB-KW"/>
</dbReference>
<dbReference type="AlphaFoldDB" id="A0A511N3V0"/>
<dbReference type="InterPro" id="IPR015797">
    <property type="entry name" value="NUDIX_hydrolase-like_dom_sf"/>
</dbReference>
<comment type="caution">
    <text evidence="4">The sequence shown here is derived from an EMBL/GenBank/DDBJ whole genome shotgun (WGS) entry which is preliminary data.</text>
</comment>
<evidence type="ECO:0000256" key="1">
    <source>
        <dbReference type="ARBA" id="ARBA00022801"/>
    </source>
</evidence>
<keyword evidence="5" id="KW-1185">Reference proteome</keyword>
<dbReference type="PROSITE" id="PS00893">
    <property type="entry name" value="NUDIX_BOX"/>
    <property type="match status" value="1"/>
</dbReference>
<dbReference type="SUPFAM" id="SSF55811">
    <property type="entry name" value="Nudix"/>
    <property type="match status" value="1"/>
</dbReference>
<dbReference type="Pfam" id="PF00293">
    <property type="entry name" value="NUDIX"/>
    <property type="match status" value="1"/>
</dbReference>
<dbReference type="PROSITE" id="PS51462">
    <property type="entry name" value="NUDIX"/>
    <property type="match status" value="1"/>
</dbReference>
<dbReference type="InterPro" id="IPR020084">
    <property type="entry name" value="NUDIX_hydrolase_CS"/>
</dbReference>
<dbReference type="InterPro" id="IPR020476">
    <property type="entry name" value="Nudix_hydrolase"/>
</dbReference>
<comment type="similarity">
    <text evidence="2">Belongs to the Nudix hydrolase family.</text>
</comment>
<reference evidence="4 5" key="1">
    <citation type="submission" date="2019-07" db="EMBL/GenBank/DDBJ databases">
        <title>Whole genome shotgun sequence of Deinococcus cellulosilyticus NBRC 106333.</title>
        <authorList>
            <person name="Hosoyama A."/>
            <person name="Uohara A."/>
            <person name="Ohji S."/>
            <person name="Ichikawa N."/>
        </authorList>
    </citation>
    <scope>NUCLEOTIDE SEQUENCE [LARGE SCALE GENOMIC DNA]</scope>
    <source>
        <strain evidence="4 5">NBRC 106333</strain>
    </source>
</reference>
<dbReference type="PRINTS" id="PR00502">
    <property type="entry name" value="NUDIXFAMILY"/>
</dbReference>
<evidence type="ECO:0000313" key="4">
    <source>
        <dbReference type="EMBL" id="GEM47550.1"/>
    </source>
</evidence>
<accession>A0A511N3V0</accession>
<evidence type="ECO:0000313" key="5">
    <source>
        <dbReference type="Proteomes" id="UP000321306"/>
    </source>
</evidence>
<evidence type="ECO:0000256" key="2">
    <source>
        <dbReference type="RuleBase" id="RU003476"/>
    </source>
</evidence>
<dbReference type="InterPro" id="IPR000086">
    <property type="entry name" value="NUDIX_hydrolase_dom"/>
</dbReference>
<gene>
    <name evidence="4" type="ORF">DC3_31850</name>
</gene>
<keyword evidence="1 2" id="KW-0378">Hydrolase</keyword>
<sequence>MKHKGKIMLVFDRYKKKLQFPGGLIEAGETAREAAARELLEETNQTADLLFLGIMHWDLQGTRVLHQTGEVYGALFFAEKEHLDVFLENDEVSACQMVAVPEELGRLDPLIAGVLRAVSDRL</sequence>
<proteinExistence type="inferred from homology"/>
<dbReference type="Gene3D" id="3.90.79.10">
    <property type="entry name" value="Nucleoside Triphosphate Pyrophosphohydrolase"/>
    <property type="match status" value="1"/>
</dbReference>
<name>A0A511N3V0_DEIC1</name>
<dbReference type="Proteomes" id="UP000321306">
    <property type="component" value="Unassembled WGS sequence"/>
</dbReference>
<organism evidence="4 5">
    <name type="scientific">Deinococcus cellulosilyticus (strain DSM 18568 / NBRC 106333 / KACC 11606 / 5516J-15)</name>
    <dbReference type="NCBI Taxonomy" id="1223518"/>
    <lineage>
        <taxon>Bacteria</taxon>
        <taxon>Thermotogati</taxon>
        <taxon>Deinococcota</taxon>
        <taxon>Deinococci</taxon>
        <taxon>Deinococcales</taxon>
        <taxon>Deinococcaceae</taxon>
        <taxon>Deinococcus</taxon>
    </lineage>
</organism>
<evidence type="ECO:0000259" key="3">
    <source>
        <dbReference type="PROSITE" id="PS51462"/>
    </source>
</evidence>
<dbReference type="EMBL" id="BJXB01000014">
    <property type="protein sequence ID" value="GEM47550.1"/>
    <property type="molecule type" value="Genomic_DNA"/>
</dbReference>
<protein>
    <recommendedName>
        <fullName evidence="3">Nudix hydrolase domain-containing protein</fullName>
    </recommendedName>
</protein>
<feature type="domain" description="Nudix hydrolase" evidence="3">
    <location>
        <begin position="1"/>
        <end position="120"/>
    </location>
</feature>